<dbReference type="EMBL" id="LT962688">
    <property type="protein sequence ID" value="SOR29801.1"/>
    <property type="molecule type" value="Genomic_DNA"/>
</dbReference>
<reference evidence="2" key="1">
    <citation type="submission" date="2017-10" db="EMBL/GenBank/DDBJ databases">
        <authorList>
            <person name="Regsiter A."/>
            <person name="William W."/>
        </authorList>
    </citation>
    <scope>NUCLEOTIDE SEQUENCE [LARGE SCALE GENOMIC DNA]</scope>
</reference>
<dbReference type="Proteomes" id="UP000233769">
    <property type="component" value="Chromosome tk0001"/>
</dbReference>
<accession>A0A2N9AR17</accession>
<organism evidence="1 2">
    <name type="scientific">Methylorubrum extorquens</name>
    <name type="common">Methylobacterium dichloromethanicum</name>
    <name type="synonym">Methylobacterium extorquens</name>
    <dbReference type="NCBI Taxonomy" id="408"/>
    <lineage>
        <taxon>Bacteria</taxon>
        <taxon>Pseudomonadati</taxon>
        <taxon>Pseudomonadota</taxon>
        <taxon>Alphaproteobacteria</taxon>
        <taxon>Hyphomicrobiales</taxon>
        <taxon>Methylobacteriaceae</taxon>
        <taxon>Methylorubrum</taxon>
    </lineage>
</organism>
<gene>
    <name evidence="1" type="ORF">TK0001_3199</name>
</gene>
<sequence>MLYQLSYLGIRRVALRRRLAGV</sequence>
<evidence type="ECO:0000313" key="2">
    <source>
        <dbReference type="Proteomes" id="UP000233769"/>
    </source>
</evidence>
<evidence type="ECO:0000313" key="1">
    <source>
        <dbReference type="EMBL" id="SOR29801.1"/>
    </source>
</evidence>
<proteinExistence type="predicted"/>
<protein>
    <submittedName>
        <fullName evidence="1">Uncharacterized protein</fullName>
    </submittedName>
</protein>
<name>A0A2N9AR17_METEX</name>
<dbReference type="AlphaFoldDB" id="A0A2N9AR17"/>